<name>A0A133UJL5_9EURY</name>
<protein>
    <recommendedName>
        <fullName evidence="3">Tyr recombinase domain-containing protein</fullName>
    </recommendedName>
</protein>
<dbReference type="InterPro" id="IPR011010">
    <property type="entry name" value="DNA_brk_join_enz"/>
</dbReference>
<accession>A0A133UJL5</accession>
<reference evidence="1 2" key="1">
    <citation type="journal article" date="2016" name="Sci. Rep.">
        <title>Metabolic traits of an uncultured archaeal lineage -MSBL1- from brine pools of the Red Sea.</title>
        <authorList>
            <person name="Mwirichia R."/>
            <person name="Alam I."/>
            <person name="Rashid M."/>
            <person name="Vinu M."/>
            <person name="Ba-Alawi W."/>
            <person name="Anthony Kamau A."/>
            <person name="Kamanda Ngugi D."/>
            <person name="Goker M."/>
            <person name="Klenk H.P."/>
            <person name="Bajic V."/>
            <person name="Stingl U."/>
        </authorList>
    </citation>
    <scope>NUCLEOTIDE SEQUENCE [LARGE SCALE GENOMIC DNA]</scope>
    <source>
        <strain evidence="1">SCGC-AAA259E19</strain>
    </source>
</reference>
<evidence type="ECO:0008006" key="3">
    <source>
        <dbReference type="Google" id="ProtNLM"/>
    </source>
</evidence>
<comment type="caution">
    <text evidence="1">The sequence shown here is derived from an EMBL/GenBank/DDBJ whole genome shotgun (WGS) entry which is preliminary data.</text>
</comment>
<proteinExistence type="predicted"/>
<evidence type="ECO:0000313" key="1">
    <source>
        <dbReference type="EMBL" id="KXA94404.1"/>
    </source>
</evidence>
<evidence type="ECO:0000313" key="2">
    <source>
        <dbReference type="Proteomes" id="UP000070284"/>
    </source>
</evidence>
<keyword evidence="2" id="KW-1185">Reference proteome</keyword>
<dbReference type="Proteomes" id="UP000070284">
    <property type="component" value="Unassembled WGS sequence"/>
</dbReference>
<dbReference type="GO" id="GO:0003677">
    <property type="term" value="F:DNA binding"/>
    <property type="evidence" value="ECO:0007669"/>
    <property type="project" value="InterPro"/>
</dbReference>
<organism evidence="1 2">
    <name type="scientific">candidate division MSBL1 archaeon SCGC-AAA259E19</name>
    <dbReference type="NCBI Taxonomy" id="1698264"/>
    <lineage>
        <taxon>Archaea</taxon>
        <taxon>Methanobacteriati</taxon>
        <taxon>Methanobacteriota</taxon>
        <taxon>candidate division MSBL1</taxon>
    </lineage>
</organism>
<gene>
    <name evidence="1" type="ORF">AKJ65_04500</name>
</gene>
<dbReference type="EMBL" id="LHXO01000060">
    <property type="protein sequence ID" value="KXA94404.1"/>
    <property type="molecule type" value="Genomic_DNA"/>
</dbReference>
<dbReference type="AlphaFoldDB" id="A0A133UJL5"/>
<dbReference type="SUPFAM" id="SSF56349">
    <property type="entry name" value="DNA breaking-rejoining enzymes"/>
    <property type="match status" value="1"/>
</dbReference>
<sequence length="174" mass="20506">MRMDNLEKRIREAETSEPNRKLLQKFKRDLEVQDYSDGRIYKLLNYLKFTAEHIDDDFEKATEENIEDTVAWFDQRKVADAIKRGTKIILKMFYKWLNGGEYPDKVKWINTTRKRSNGILPKNVLTEKDIKKLMDGAKNSQDLIAMLQKTGARIGELIDLQIGDLEDHDTGRRW</sequence>